<evidence type="ECO:0000256" key="2">
    <source>
        <dbReference type="SAM" id="SignalP"/>
    </source>
</evidence>
<evidence type="ECO:0000256" key="1">
    <source>
        <dbReference type="ARBA" id="ARBA00022729"/>
    </source>
</evidence>
<dbReference type="OrthoDB" id="193635at2"/>
<dbReference type="AlphaFoldDB" id="A0A562VMD2"/>
<sequence>MFSKGFQTVLILALALFTAAGTYHDAALAKDKPVVEAEENGQAVEQNVDQAAADNASPEVEAPAPAAKEEIETAPAARKGTLFWDKVLSVVGLHDEKPFKPDLVGGAPSGPDQDYVIGPGDQLGITVWRDDTLTKTVLVLPDGKIQFPLIGEIVAAGKTVAKLKKELEEKLTGYVVDAGLTVEVRQSNSLFVYLIGKINTPGRQMLLANTNVLQALAMAGGLNPFADKDDIRIFRQEEGKTLIFPFRYTLVSAGSNLEENIWLKRGDVIVVP</sequence>
<comment type="caution">
    <text evidence="5">The sequence shown here is derived from an EMBL/GenBank/DDBJ whole genome shotgun (WGS) entry which is preliminary data.</text>
</comment>
<name>A0A562VMD2_9BACT</name>
<feature type="domain" description="Polysaccharide export protein N-terminal" evidence="3">
    <location>
        <begin position="111"/>
        <end position="184"/>
    </location>
</feature>
<keyword evidence="6" id="KW-1185">Reference proteome</keyword>
<dbReference type="Pfam" id="PF02563">
    <property type="entry name" value="Poly_export"/>
    <property type="match status" value="1"/>
</dbReference>
<accession>A0A562VMD2</accession>
<evidence type="ECO:0000313" key="6">
    <source>
        <dbReference type="Proteomes" id="UP000319449"/>
    </source>
</evidence>
<dbReference type="GO" id="GO:0015159">
    <property type="term" value="F:polysaccharide transmembrane transporter activity"/>
    <property type="evidence" value="ECO:0007669"/>
    <property type="project" value="InterPro"/>
</dbReference>
<dbReference type="InterPro" id="IPR019554">
    <property type="entry name" value="Soluble_ligand-bd"/>
</dbReference>
<feature type="signal peptide" evidence="2">
    <location>
        <begin position="1"/>
        <end position="29"/>
    </location>
</feature>
<dbReference type="Pfam" id="PF10531">
    <property type="entry name" value="SLBB"/>
    <property type="match status" value="1"/>
</dbReference>
<dbReference type="Gene3D" id="3.30.1950.10">
    <property type="entry name" value="wza like domain"/>
    <property type="match status" value="1"/>
</dbReference>
<dbReference type="InterPro" id="IPR049712">
    <property type="entry name" value="Poly_export"/>
</dbReference>
<evidence type="ECO:0000313" key="5">
    <source>
        <dbReference type="EMBL" id="TWJ19069.1"/>
    </source>
</evidence>
<organism evidence="5 6">
    <name type="scientific">Geobacter argillaceus</name>
    <dbReference type="NCBI Taxonomy" id="345631"/>
    <lineage>
        <taxon>Bacteria</taxon>
        <taxon>Pseudomonadati</taxon>
        <taxon>Thermodesulfobacteriota</taxon>
        <taxon>Desulfuromonadia</taxon>
        <taxon>Geobacterales</taxon>
        <taxon>Geobacteraceae</taxon>
        <taxon>Geobacter</taxon>
    </lineage>
</organism>
<feature type="chain" id="PRO_5021968704" evidence="2">
    <location>
        <begin position="30"/>
        <end position="272"/>
    </location>
</feature>
<protein>
    <submittedName>
        <fullName evidence="5">Polysaccharide export outer membrane protein</fullName>
    </submittedName>
</protein>
<dbReference type="RefSeq" id="WP_145022097.1">
    <property type="nucleotide sequence ID" value="NZ_VLLN01000011.1"/>
</dbReference>
<dbReference type="PANTHER" id="PTHR33619:SF3">
    <property type="entry name" value="POLYSACCHARIDE EXPORT PROTEIN GFCE-RELATED"/>
    <property type="match status" value="1"/>
</dbReference>
<feature type="domain" description="Soluble ligand binding" evidence="4">
    <location>
        <begin position="192"/>
        <end position="239"/>
    </location>
</feature>
<evidence type="ECO:0000259" key="4">
    <source>
        <dbReference type="Pfam" id="PF10531"/>
    </source>
</evidence>
<evidence type="ECO:0000259" key="3">
    <source>
        <dbReference type="Pfam" id="PF02563"/>
    </source>
</evidence>
<dbReference type="EMBL" id="VLLN01000011">
    <property type="protein sequence ID" value="TWJ19069.1"/>
    <property type="molecule type" value="Genomic_DNA"/>
</dbReference>
<dbReference type="Gene3D" id="3.10.560.10">
    <property type="entry name" value="Outer membrane lipoprotein wza domain like"/>
    <property type="match status" value="1"/>
</dbReference>
<reference evidence="5 6" key="1">
    <citation type="submission" date="2019-07" db="EMBL/GenBank/DDBJ databases">
        <title>Genomic Encyclopedia of Archaeal and Bacterial Type Strains, Phase II (KMG-II): from individual species to whole genera.</title>
        <authorList>
            <person name="Goeker M."/>
        </authorList>
    </citation>
    <scope>NUCLEOTIDE SEQUENCE [LARGE SCALE GENOMIC DNA]</scope>
    <source>
        <strain evidence="5 6">ATCC BAA-1139</strain>
    </source>
</reference>
<dbReference type="Proteomes" id="UP000319449">
    <property type="component" value="Unassembled WGS sequence"/>
</dbReference>
<gene>
    <name evidence="5" type="ORF">JN12_02015</name>
</gene>
<keyword evidence="1 2" id="KW-0732">Signal</keyword>
<dbReference type="InterPro" id="IPR003715">
    <property type="entry name" value="Poly_export_N"/>
</dbReference>
<proteinExistence type="predicted"/>
<dbReference type="PANTHER" id="PTHR33619">
    <property type="entry name" value="POLYSACCHARIDE EXPORT PROTEIN GFCE-RELATED"/>
    <property type="match status" value="1"/>
</dbReference>